<sequence length="145" mass="15813">MIHQLSIISIVIHYQYKDKKLKFKLVDAPSPMFVLASRGSLIALAHDSLYVAAVVVVHSPEEVILHPSLVPDTDAQEAQLTGKTLDHYQQLLSSVLLSPTGTASNSSTGSSIMTISPVKQSRPLYLQIQNGCPGPHHLTPFNQTF</sequence>
<dbReference type="Proteomes" id="UP000054549">
    <property type="component" value="Unassembled WGS sequence"/>
</dbReference>
<evidence type="ECO:0000313" key="2">
    <source>
        <dbReference type="Proteomes" id="UP000054549"/>
    </source>
</evidence>
<protein>
    <submittedName>
        <fullName evidence="1">Uncharacterized protein</fullName>
    </submittedName>
</protein>
<accession>A0A0C2WJJ0</accession>
<dbReference type="EMBL" id="KN818430">
    <property type="protein sequence ID" value="KIL56318.1"/>
    <property type="molecule type" value="Genomic_DNA"/>
</dbReference>
<organism evidence="1 2">
    <name type="scientific">Amanita muscaria (strain Koide BX008)</name>
    <dbReference type="NCBI Taxonomy" id="946122"/>
    <lineage>
        <taxon>Eukaryota</taxon>
        <taxon>Fungi</taxon>
        <taxon>Dikarya</taxon>
        <taxon>Basidiomycota</taxon>
        <taxon>Agaricomycotina</taxon>
        <taxon>Agaricomycetes</taxon>
        <taxon>Agaricomycetidae</taxon>
        <taxon>Agaricales</taxon>
        <taxon>Pluteineae</taxon>
        <taxon>Amanitaceae</taxon>
        <taxon>Amanita</taxon>
    </lineage>
</organism>
<reference evidence="1 2" key="1">
    <citation type="submission" date="2014-04" db="EMBL/GenBank/DDBJ databases">
        <title>Evolutionary Origins and Diversification of the Mycorrhizal Mutualists.</title>
        <authorList>
            <consortium name="DOE Joint Genome Institute"/>
            <consortium name="Mycorrhizal Genomics Consortium"/>
            <person name="Kohler A."/>
            <person name="Kuo A."/>
            <person name="Nagy L.G."/>
            <person name="Floudas D."/>
            <person name="Copeland A."/>
            <person name="Barry K.W."/>
            <person name="Cichocki N."/>
            <person name="Veneault-Fourrey C."/>
            <person name="LaButti K."/>
            <person name="Lindquist E.A."/>
            <person name="Lipzen A."/>
            <person name="Lundell T."/>
            <person name="Morin E."/>
            <person name="Murat C."/>
            <person name="Riley R."/>
            <person name="Ohm R."/>
            <person name="Sun H."/>
            <person name="Tunlid A."/>
            <person name="Henrissat B."/>
            <person name="Grigoriev I.V."/>
            <person name="Hibbett D.S."/>
            <person name="Martin F."/>
        </authorList>
    </citation>
    <scope>NUCLEOTIDE SEQUENCE [LARGE SCALE GENOMIC DNA]</scope>
    <source>
        <strain evidence="1 2">Koide BX008</strain>
    </source>
</reference>
<proteinExistence type="predicted"/>
<evidence type="ECO:0000313" key="1">
    <source>
        <dbReference type="EMBL" id="KIL56318.1"/>
    </source>
</evidence>
<name>A0A0C2WJJ0_AMAMK</name>
<dbReference type="InParanoid" id="A0A0C2WJJ0"/>
<gene>
    <name evidence="1" type="ORF">M378DRAFT_17178</name>
</gene>
<dbReference type="HOGENOM" id="CLU_1786403_0_0_1"/>
<keyword evidence="2" id="KW-1185">Reference proteome</keyword>
<dbReference type="AlphaFoldDB" id="A0A0C2WJJ0"/>